<evidence type="ECO:0000313" key="3">
    <source>
        <dbReference type="Proteomes" id="UP000193944"/>
    </source>
</evidence>
<evidence type="ECO:0000313" key="2">
    <source>
        <dbReference type="EMBL" id="ORX79317.1"/>
    </source>
</evidence>
<dbReference type="EMBL" id="MCFG01000179">
    <property type="protein sequence ID" value="ORX79317.1"/>
    <property type="molecule type" value="Genomic_DNA"/>
</dbReference>
<keyword evidence="1" id="KW-0472">Membrane</keyword>
<dbReference type="Proteomes" id="UP000193944">
    <property type="component" value="Unassembled WGS sequence"/>
</dbReference>
<gene>
    <name evidence="2" type="ORF">BCR32DRAFT_300965</name>
</gene>
<reference evidence="2 3" key="2">
    <citation type="submission" date="2016-08" db="EMBL/GenBank/DDBJ databases">
        <title>Pervasive Adenine N6-methylation of Active Genes in Fungi.</title>
        <authorList>
            <consortium name="DOE Joint Genome Institute"/>
            <person name="Mondo S.J."/>
            <person name="Dannebaum R.O."/>
            <person name="Kuo R.C."/>
            <person name="Labutti K."/>
            <person name="Haridas S."/>
            <person name="Kuo A."/>
            <person name="Salamov A."/>
            <person name="Ahrendt S.R."/>
            <person name="Lipzen A."/>
            <person name="Sullivan W."/>
            <person name="Andreopoulos W.B."/>
            <person name="Clum A."/>
            <person name="Lindquist E."/>
            <person name="Daum C."/>
            <person name="Ramamoorthy G.K."/>
            <person name="Gryganskyi A."/>
            <person name="Culley D."/>
            <person name="Magnuson J.K."/>
            <person name="James T.Y."/>
            <person name="O'Malley M.A."/>
            <person name="Stajich J.E."/>
            <person name="Spatafora J.W."/>
            <person name="Visel A."/>
            <person name="Grigoriev I.V."/>
        </authorList>
    </citation>
    <scope>NUCLEOTIDE SEQUENCE [LARGE SCALE GENOMIC DNA]</scope>
    <source>
        <strain evidence="2 3">S4</strain>
    </source>
</reference>
<reference evidence="2 3" key="1">
    <citation type="submission" date="2016-08" db="EMBL/GenBank/DDBJ databases">
        <title>A Parts List for Fungal Cellulosomes Revealed by Comparative Genomics.</title>
        <authorList>
            <consortium name="DOE Joint Genome Institute"/>
            <person name="Haitjema C.H."/>
            <person name="Gilmore S.P."/>
            <person name="Henske J.K."/>
            <person name="Solomon K.V."/>
            <person name="De Groot R."/>
            <person name="Kuo A."/>
            <person name="Mondo S.J."/>
            <person name="Salamov A.A."/>
            <person name="Labutti K."/>
            <person name="Zhao Z."/>
            <person name="Chiniquy J."/>
            <person name="Barry K."/>
            <person name="Brewer H.M."/>
            <person name="Purvine S.O."/>
            <person name="Wright A.T."/>
            <person name="Boxma B."/>
            <person name="Van Alen T."/>
            <person name="Hackstein J.H."/>
            <person name="Baker S.E."/>
            <person name="Grigoriev I.V."/>
            <person name="O'Malley M.A."/>
        </authorList>
    </citation>
    <scope>NUCLEOTIDE SEQUENCE [LARGE SCALE GENOMIC DNA]</scope>
    <source>
        <strain evidence="2 3">S4</strain>
    </source>
</reference>
<feature type="transmembrane region" description="Helical" evidence="1">
    <location>
        <begin position="6"/>
        <end position="32"/>
    </location>
</feature>
<accession>A0A1Y1X0H1</accession>
<keyword evidence="3" id="KW-1185">Reference proteome</keyword>
<protein>
    <submittedName>
        <fullName evidence="2">Uncharacterized protein</fullName>
    </submittedName>
</protein>
<feature type="transmembrane region" description="Helical" evidence="1">
    <location>
        <begin position="73"/>
        <end position="98"/>
    </location>
</feature>
<keyword evidence="1" id="KW-1133">Transmembrane helix</keyword>
<feature type="transmembrane region" description="Helical" evidence="1">
    <location>
        <begin position="44"/>
        <end position="67"/>
    </location>
</feature>
<dbReference type="OrthoDB" id="10594097at2759"/>
<comment type="caution">
    <text evidence="2">The sequence shown here is derived from an EMBL/GenBank/DDBJ whole genome shotgun (WGS) entry which is preliminary data.</text>
</comment>
<organism evidence="2 3">
    <name type="scientific">Anaeromyces robustus</name>
    <dbReference type="NCBI Taxonomy" id="1754192"/>
    <lineage>
        <taxon>Eukaryota</taxon>
        <taxon>Fungi</taxon>
        <taxon>Fungi incertae sedis</taxon>
        <taxon>Chytridiomycota</taxon>
        <taxon>Chytridiomycota incertae sedis</taxon>
        <taxon>Neocallimastigomycetes</taxon>
        <taxon>Neocallimastigales</taxon>
        <taxon>Neocallimastigaceae</taxon>
        <taxon>Anaeromyces</taxon>
    </lineage>
</organism>
<dbReference type="AlphaFoldDB" id="A0A1Y1X0H1"/>
<evidence type="ECO:0000256" key="1">
    <source>
        <dbReference type="SAM" id="Phobius"/>
    </source>
</evidence>
<keyword evidence="1" id="KW-0812">Transmembrane</keyword>
<name>A0A1Y1X0H1_9FUNG</name>
<sequence>MNITVIILYPIATIYNFFVSICILGYITYYYFNGVISLYKVHVSSNLIVTLLFYLLQIAFITIISFIGYVLCIAVTIIVVGCTMIISCINCIVLQSILWPIVDTLKSYCSIHKIIDEYYYQLKQEYILLKKQRRNIINSDNEKTTKDINGSIIIKSFVSNESNNKDNNNNNNNILNYLKRDSLSTKESLSIIIGNRKSSISSFYFQNNSIINLLISHWKFSLKESFISCSKWWFSVFKSFYGYYILTFPIMSRKITKGGYEGYRFFFWHHKTVIERPKFYENYLVQ</sequence>
<proteinExistence type="predicted"/>